<dbReference type="InterPro" id="IPR008920">
    <property type="entry name" value="TF_FadR/GntR_C"/>
</dbReference>
<evidence type="ECO:0000256" key="1">
    <source>
        <dbReference type="ARBA" id="ARBA00023015"/>
    </source>
</evidence>
<dbReference type="PATRIC" id="fig|1028800.3.peg.3925"/>
<dbReference type="InterPro" id="IPR036390">
    <property type="entry name" value="WH_DNA-bd_sf"/>
</dbReference>
<evidence type="ECO:0000313" key="6">
    <source>
        <dbReference type="Proteomes" id="UP000028181"/>
    </source>
</evidence>
<dbReference type="Gene3D" id="1.20.120.530">
    <property type="entry name" value="GntR ligand-binding domain-like"/>
    <property type="match status" value="1"/>
</dbReference>
<organism evidence="5 6">
    <name type="scientific">Neorhizobium galegae bv. orientalis str. HAMBI 540</name>
    <dbReference type="NCBI Taxonomy" id="1028800"/>
    <lineage>
        <taxon>Bacteria</taxon>
        <taxon>Pseudomonadati</taxon>
        <taxon>Pseudomonadota</taxon>
        <taxon>Alphaproteobacteria</taxon>
        <taxon>Hyphomicrobiales</taxon>
        <taxon>Rhizobiaceae</taxon>
        <taxon>Rhizobium/Agrobacterium group</taxon>
        <taxon>Neorhizobium</taxon>
    </lineage>
</organism>
<dbReference type="InterPro" id="IPR000524">
    <property type="entry name" value="Tscrpt_reg_HTH_GntR"/>
</dbReference>
<accession>A0A068SVY3</accession>
<dbReference type="InterPro" id="IPR036388">
    <property type="entry name" value="WH-like_DNA-bd_sf"/>
</dbReference>
<dbReference type="GO" id="GO:0003700">
    <property type="term" value="F:DNA-binding transcription factor activity"/>
    <property type="evidence" value="ECO:0007669"/>
    <property type="project" value="InterPro"/>
</dbReference>
<dbReference type="SMART" id="SM00345">
    <property type="entry name" value="HTH_GNTR"/>
    <property type="match status" value="1"/>
</dbReference>
<feature type="domain" description="HTH gntR-type" evidence="4">
    <location>
        <begin position="6"/>
        <end position="72"/>
    </location>
</feature>
<evidence type="ECO:0000313" key="5">
    <source>
        <dbReference type="EMBL" id="CDN50019.1"/>
    </source>
</evidence>
<dbReference type="eggNOG" id="COG1802">
    <property type="taxonomic scope" value="Bacteria"/>
</dbReference>
<dbReference type="Gene3D" id="1.10.10.10">
    <property type="entry name" value="Winged helix-like DNA-binding domain superfamily/Winged helix DNA-binding domain"/>
    <property type="match status" value="1"/>
</dbReference>
<dbReference type="RefSeq" id="WP_051909526.1">
    <property type="nucleotide sequence ID" value="NZ_HG938353.1"/>
</dbReference>
<keyword evidence="6" id="KW-1185">Reference proteome</keyword>
<dbReference type="PANTHER" id="PTHR43537">
    <property type="entry name" value="TRANSCRIPTIONAL REGULATOR, GNTR FAMILY"/>
    <property type="match status" value="1"/>
</dbReference>
<dbReference type="Pfam" id="PF00392">
    <property type="entry name" value="GntR"/>
    <property type="match status" value="1"/>
</dbReference>
<proteinExistence type="predicted"/>
<evidence type="ECO:0000256" key="2">
    <source>
        <dbReference type="ARBA" id="ARBA00023125"/>
    </source>
</evidence>
<name>A0A068SVY3_NEOGA</name>
<protein>
    <submittedName>
        <fullName evidence="5">Colanic acid/biofilm transcriptional regulator</fullName>
    </submittedName>
</protein>
<keyword evidence="3" id="KW-0804">Transcription</keyword>
<dbReference type="AlphaFoldDB" id="A0A068SVY3"/>
<keyword evidence="1" id="KW-0805">Transcription regulation</keyword>
<dbReference type="PANTHER" id="PTHR43537:SF5">
    <property type="entry name" value="UXU OPERON TRANSCRIPTIONAL REGULATOR"/>
    <property type="match status" value="1"/>
</dbReference>
<dbReference type="Pfam" id="PF07729">
    <property type="entry name" value="FCD"/>
    <property type="match status" value="1"/>
</dbReference>
<dbReference type="InterPro" id="IPR011711">
    <property type="entry name" value="GntR_C"/>
</dbReference>
<sequence>MLKPSDNLVDAIYADLRLKLQRSAVSPTDRLVDTEIANAHGISRMPAREALLRLVSEGYLVGTTRGFAVRELSLEDISGLFEVRRQLEPRAAACAARDMTPEIEAEITTAMNRVERALSQSDIPALLAANVDFRNAWLKAVNNPHMAATISRFIDYFQSVRLGTFADPATAYQYINGLSRIHAAFLAHDPLMVQDRMMLFMFAAEEAYLSVRRRQVEEAETARPARRRIQKRGTA</sequence>
<dbReference type="SUPFAM" id="SSF46785">
    <property type="entry name" value="Winged helix' DNA-binding domain"/>
    <property type="match status" value="1"/>
</dbReference>
<evidence type="ECO:0000259" key="4">
    <source>
        <dbReference type="PROSITE" id="PS50949"/>
    </source>
</evidence>
<dbReference type="SUPFAM" id="SSF48008">
    <property type="entry name" value="GntR ligand-binding domain-like"/>
    <property type="match status" value="1"/>
</dbReference>
<gene>
    <name evidence="5" type="ORF">RG540_CH38630</name>
</gene>
<dbReference type="KEGG" id="ngg:RG540_CH38630"/>
<dbReference type="OrthoDB" id="9810548at2"/>
<dbReference type="PROSITE" id="PS50949">
    <property type="entry name" value="HTH_GNTR"/>
    <property type="match status" value="1"/>
</dbReference>
<dbReference type="HOGENOM" id="CLU_017584_5_5_5"/>
<dbReference type="SMART" id="SM00895">
    <property type="entry name" value="FCD"/>
    <property type="match status" value="1"/>
</dbReference>
<dbReference type="GO" id="GO:0003677">
    <property type="term" value="F:DNA binding"/>
    <property type="evidence" value="ECO:0007669"/>
    <property type="project" value="UniProtKB-KW"/>
</dbReference>
<dbReference type="EMBL" id="HG938353">
    <property type="protein sequence ID" value="CDN50019.1"/>
    <property type="molecule type" value="Genomic_DNA"/>
</dbReference>
<reference evidence="6" key="1">
    <citation type="journal article" date="2014" name="BMC Genomics">
        <title>Genome sequencing of two Neorhizobium galegae strains reveals a noeT gene responsible for the unusual acetylation of the nodulation factors.</title>
        <authorList>
            <person name="Osterman J."/>
            <person name="Marsh J."/>
            <person name="Laine P.K."/>
            <person name="Zeng Z."/>
            <person name="Alatalo E."/>
            <person name="Sullivan J.T."/>
            <person name="Young J.P."/>
            <person name="Thomas-Oates J."/>
            <person name="Paulin L."/>
            <person name="Lindstrom K."/>
        </authorList>
    </citation>
    <scope>NUCLEOTIDE SEQUENCE [LARGE SCALE GENOMIC DNA]</scope>
    <source>
        <strain evidence="6">HAMBI 540</strain>
    </source>
</reference>
<dbReference type="GeneID" id="25391829"/>
<keyword evidence="2" id="KW-0238">DNA-binding</keyword>
<evidence type="ECO:0000256" key="3">
    <source>
        <dbReference type="ARBA" id="ARBA00023163"/>
    </source>
</evidence>
<dbReference type="Proteomes" id="UP000028181">
    <property type="component" value="Chromosome I"/>
</dbReference>